<dbReference type="PRINTS" id="PR00147">
    <property type="entry name" value="DNAPHOTLYASE"/>
</dbReference>
<evidence type="ECO:0000256" key="1">
    <source>
        <dbReference type="ARBA" id="ARBA00001974"/>
    </source>
</evidence>
<evidence type="ECO:0000256" key="5">
    <source>
        <dbReference type="RuleBase" id="RU004182"/>
    </source>
</evidence>
<keyword evidence="2 5" id="KW-0285">Flavoprotein</keyword>
<dbReference type="SUPFAM" id="SSF48173">
    <property type="entry name" value="Cryptochrome/photolyase FAD-binding domain"/>
    <property type="match status" value="1"/>
</dbReference>
<reference evidence="7 8" key="1">
    <citation type="journal article" date="2019" name="Int. J. Syst. Evol. Microbiol.">
        <title>The Global Catalogue of Microorganisms (GCM) 10K type strain sequencing project: providing services to taxonomists for standard genome sequencing and annotation.</title>
        <authorList>
            <consortium name="The Broad Institute Genomics Platform"/>
            <consortium name="The Broad Institute Genome Sequencing Center for Infectious Disease"/>
            <person name="Wu L."/>
            <person name="Ma J."/>
        </authorList>
    </citation>
    <scope>NUCLEOTIDE SEQUENCE [LARGE SCALE GENOMIC DNA]</scope>
    <source>
        <strain evidence="7 8">JCM 15309</strain>
    </source>
</reference>
<dbReference type="Gene3D" id="1.10.579.10">
    <property type="entry name" value="DNA Cyclobutane Dipyrimidine Photolyase, subunit A, domain 3"/>
    <property type="match status" value="1"/>
</dbReference>
<dbReference type="InterPro" id="IPR014729">
    <property type="entry name" value="Rossmann-like_a/b/a_fold"/>
</dbReference>
<dbReference type="InterPro" id="IPR018394">
    <property type="entry name" value="DNA_photolyase_1_CS_C"/>
</dbReference>
<dbReference type="EMBL" id="BAAAPB010000001">
    <property type="protein sequence ID" value="GAA1958055.1"/>
    <property type="molecule type" value="Genomic_DNA"/>
</dbReference>
<dbReference type="Gene3D" id="3.40.50.620">
    <property type="entry name" value="HUPs"/>
    <property type="match status" value="1"/>
</dbReference>
<comment type="cofactor">
    <cofactor evidence="1">
        <name>FAD</name>
        <dbReference type="ChEBI" id="CHEBI:57692"/>
    </cofactor>
</comment>
<dbReference type="Pfam" id="PF00875">
    <property type="entry name" value="DNA_photolyase"/>
    <property type="match status" value="1"/>
</dbReference>
<dbReference type="PROSITE" id="PS51645">
    <property type="entry name" value="PHR_CRY_ALPHA_BETA"/>
    <property type="match status" value="1"/>
</dbReference>
<dbReference type="Gene3D" id="1.25.40.80">
    <property type="match status" value="1"/>
</dbReference>
<comment type="similarity">
    <text evidence="5">Belongs to the DNA photolyase family.</text>
</comment>
<evidence type="ECO:0000256" key="4">
    <source>
        <dbReference type="ARBA" id="ARBA00022991"/>
    </source>
</evidence>
<dbReference type="Proteomes" id="UP001500571">
    <property type="component" value="Unassembled WGS sequence"/>
</dbReference>
<keyword evidence="8" id="KW-1185">Reference proteome</keyword>
<evidence type="ECO:0000259" key="6">
    <source>
        <dbReference type="PROSITE" id="PS51645"/>
    </source>
</evidence>
<dbReference type="PANTHER" id="PTHR11455">
    <property type="entry name" value="CRYPTOCHROME"/>
    <property type="match status" value="1"/>
</dbReference>
<accession>A0ABN2QU08</accession>
<dbReference type="InterPro" id="IPR036155">
    <property type="entry name" value="Crypto/Photolyase_N_sf"/>
</dbReference>
<dbReference type="InterPro" id="IPR036134">
    <property type="entry name" value="Crypto/Photolyase_FAD-like_sf"/>
</dbReference>
<feature type="domain" description="Photolyase/cryptochrome alpha/beta" evidence="6">
    <location>
        <begin position="2"/>
        <end position="125"/>
    </location>
</feature>
<keyword evidence="3 5" id="KW-0274">FAD</keyword>
<dbReference type="PANTHER" id="PTHR11455:SF9">
    <property type="entry name" value="CRYPTOCHROME CIRCADIAN CLOCK 5 ISOFORM X1"/>
    <property type="match status" value="1"/>
</dbReference>
<keyword evidence="4 5" id="KW-0157">Chromophore</keyword>
<dbReference type="InterPro" id="IPR002081">
    <property type="entry name" value="Cryptochrome/DNA_photolyase_1"/>
</dbReference>
<dbReference type="PROSITE" id="PS00394">
    <property type="entry name" value="DNA_PHOTOLYASES_1_1"/>
    <property type="match status" value="1"/>
</dbReference>
<dbReference type="InterPro" id="IPR005101">
    <property type="entry name" value="Cryptochr/Photolyase_FAD-bd"/>
</dbReference>
<evidence type="ECO:0000256" key="2">
    <source>
        <dbReference type="ARBA" id="ARBA00022630"/>
    </source>
</evidence>
<proteinExistence type="inferred from homology"/>
<comment type="caution">
    <text evidence="7">The sequence shown here is derived from an EMBL/GenBank/DDBJ whole genome shotgun (WGS) entry which is preliminary data.</text>
</comment>
<dbReference type="RefSeq" id="WP_344044329.1">
    <property type="nucleotide sequence ID" value="NZ_BAAAPB010000001.1"/>
</dbReference>
<dbReference type="Pfam" id="PF03441">
    <property type="entry name" value="FAD_binding_7"/>
    <property type="match status" value="1"/>
</dbReference>
<dbReference type="InterPro" id="IPR006050">
    <property type="entry name" value="DNA_photolyase_N"/>
</dbReference>
<protein>
    <submittedName>
        <fullName evidence="7">Deoxyribodipyrimidine photo-lyase</fullName>
    </submittedName>
</protein>
<dbReference type="SUPFAM" id="SSF52425">
    <property type="entry name" value="Cryptochrome/photolyase, N-terminal domain"/>
    <property type="match status" value="1"/>
</dbReference>
<evidence type="ECO:0000313" key="8">
    <source>
        <dbReference type="Proteomes" id="UP001500571"/>
    </source>
</evidence>
<sequence>MTTNVLWLRRDLRLHDHPALLEAARGAEVLPLFVLDHALLRPSGAARTTFLLRSLRALDDDLRRHGGALVVRHGRPEDVVPEVAREVDASAVHVSADFGPYGQARDARVEAALHVPLVATGSPYAVAPGRVTTKAGGHFQVFGPFYRAWAEHGWRAPADSDPARVAWRTARSDDLPDEPAAAHDLRLPTAGEEAAHTAWDDFRDRLSDYAEDRERPAVEGTSRMSAYLKLGTLHPRTLLADLGHDEGSDTYRRELAWREFYAAVLHARPESARTYLHPQLQAMPYATGRTLETRLQAWARGETGYPIVDAGMRQLLGEGWMHNRVRMIVASFLVKDLHVEWTHGARHFMHHLVDGDLASNQHNWQWVAGCGTDAAPYFRIFNPVTQGRKFDPAGDYVRRWVPELADVAAPKVHEPWTLPEPPAGYPAPIVDHATERAASLAAYDALRGR</sequence>
<name>A0ABN2QU08_9ACTN</name>
<gene>
    <name evidence="7" type="ORF">GCM10009798_17030</name>
</gene>
<evidence type="ECO:0000313" key="7">
    <source>
        <dbReference type="EMBL" id="GAA1958055.1"/>
    </source>
</evidence>
<evidence type="ECO:0000256" key="3">
    <source>
        <dbReference type="ARBA" id="ARBA00022827"/>
    </source>
</evidence>
<organism evidence="7 8">
    <name type="scientific">Nocardioides panacihumi</name>
    <dbReference type="NCBI Taxonomy" id="400774"/>
    <lineage>
        <taxon>Bacteria</taxon>
        <taxon>Bacillati</taxon>
        <taxon>Actinomycetota</taxon>
        <taxon>Actinomycetes</taxon>
        <taxon>Propionibacteriales</taxon>
        <taxon>Nocardioidaceae</taxon>
        <taxon>Nocardioides</taxon>
    </lineage>
</organism>